<gene>
    <name evidence="2" type="ORF">MHBO_003017</name>
</gene>
<protein>
    <submittedName>
        <fullName evidence="2">Uncharacterized protein</fullName>
    </submittedName>
</protein>
<keyword evidence="1" id="KW-0175">Coiled coil</keyword>
<feature type="non-terminal residue" evidence="2">
    <location>
        <position position="1"/>
    </location>
</feature>
<reference evidence="2 3" key="1">
    <citation type="journal article" date="2024" name="BMC Biol.">
        <title>Comparative genomics of Ascetosporea gives new insight into the evolutionary basis for animal parasitism in Rhizaria.</title>
        <authorList>
            <person name="Hiltunen Thoren M."/>
            <person name="Onut-Brannstrom I."/>
            <person name="Alfjorden A."/>
            <person name="Peckova H."/>
            <person name="Swords F."/>
            <person name="Hooper C."/>
            <person name="Holzer A.S."/>
            <person name="Bass D."/>
            <person name="Burki F."/>
        </authorList>
    </citation>
    <scope>NUCLEOTIDE SEQUENCE [LARGE SCALE GENOMIC DNA]</scope>
    <source>
        <strain evidence="2">20-A016</strain>
    </source>
</reference>
<keyword evidence="3" id="KW-1185">Reference proteome</keyword>
<accession>A0ABV2AQ06</accession>
<name>A0ABV2AQ06_9EUKA</name>
<organism evidence="2 3">
    <name type="scientific">Bonamia ostreae</name>
    <dbReference type="NCBI Taxonomy" id="126728"/>
    <lineage>
        <taxon>Eukaryota</taxon>
        <taxon>Sar</taxon>
        <taxon>Rhizaria</taxon>
        <taxon>Endomyxa</taxon>
        <taxon>Ascetosporea</taxon>
        <taxon>Haplosporida</taxon>
        <taxon>Bonamia</taxon>
    </lineage>
</organism>
<comment type="caution">
    <text evidence="2">The sequence shown here is derived from an EMBL/GenBank/DDBJ whole genome shotgun (WGS) entry which is preliminary data.</text>
</comment>
<evidence type="ECO:0000256" key="1">
    <source>
        <dbReference type="SAM" id="Coils"/>
    </source>
</evidence>
<dbReference type="Proteomes" id="UP001439008">
    <property type="component" value="Unassembled WGS sequence"/>
</dbReference>
<sequence length="407" mass="48644">RNHKYQTEKIKIALENLETKRSQLNINQKDKDNFQKLAYNSFNQERINVDCETTKIEFDLLCQQYDLVMKKITDKLILLSKNRFESMVSIIKDITLNQINYHKNEFESWGKLNKILENTNINNDLEIFSKENTKEIEKIYLERNMLEIYENEKMSKNNEKYVPDINTLEYNKIKNLYSFNSWGKNGFNNVVNGVNNSFKDTSEYIRLLTELKNIIRFVRDRLNNFLVSKNKPEENSNELFNETSGLIWDYMNFESRQLLKYFKYLEDNLFNLKYTKNLLKSTVKSTKIDLKTREKFLNKINRKIDNLIDLKMKSELNVKKLSEEYETKQTKLKSVRIDHLMEASLNLNHLFKNLCKHIEIKDNFESEYLLEKSNANILEANKILSTAYCMDLLQDKDKSRYLLTKSV</sequence>
<evidence type="ECO:0000313" key="3">
    <source>
        <dbReference type="Proteomes" id="UP001439008"/>
    </source>
</evidence>
<feature type="coiled-coil region" evidence="1">
    <location>
        <begin position="304"/>
        <end position="338"/>
    </location>
</feature>
<proteinExistence type="predicted"/>
<dbReference type="EMBL" id="JBDODL010001409">
    <property type="protein sequence ID" value="MES1921488.1"/>
    <property type="molecule type" value="Genomic_DNA"/>
</dbReference>
<evidence type="ECO:0000313" key="2">
    <source>
        <dbReference type="EMBL" id="MES1921488.1"/>
    </source>
</evidence>